<gene>
    <name evidence="1" type="ORF">IM532_06840</name>
</gene>
<dbReference type="AlphaFoldDB" id="A0A8J7FPS4"/>
<evidence type="ECO:0000313" key="1">
    <source>
        <dbReference type="EMBL" id="MBF0597159.1"/>
    </source>
</evidence>
<dbReference type="PROSITE" id="PS51257">
    <property type="entry name" value="PROKAR_LIPOPROTEIN"/>
    <property type="match status" value="1"/>
</dbReference>
<dbReference type="Proteomes" id="UP000608754">
    <property type="component" value="Unassembled WGS sequence"/>
</dbReference>
<reference evidence="1" key="1">
    <citation type="submission" date="2020-10" db="EMBL/GenBank/DDBJ databases">
        <authorList>
            <person name="Lu T."/>
            <person name="Wang Q."/>
            <person name="Han X."/>
        </authorList>
    </citation>
    <scope>NUCLEOTIDE SEQUENCE</scope>
    <source>
        <strain evidence="1">WQ 117</strain>
    </source>
</reference>
<dbReference type="EMBL" id="JADGIK010000004">
    <property type="protein sequence ID" value="MBF0597159.1"/>
    <property type="molecule type" value="Genomic_DNA"/>
</dbReference>
<evidence type="ECO:0000313" key="2">
    <source>
        <dbReference type="Proteomes" id="UP000608754"/>
    </source>
</evidence>
<keyword evidence="2" id="KW-1185">Reference proteome</keyword>
<accession>A0A8J7FPS4</accession>
<proteinExistence type="predicted"/>
<organism evidence="1 2">
    <name type="scientific">Faecalibacter rhinopitheci</name>
    <dbReference type="NCBI Taxonomy" id="2779678"/>
    <lineage>
        <taxon>Bacteria</taxon>
        <taxon>Pseudomonadati</taxon>
        <taxon>Bacteroidota</taxon>
        <taxon>Flavobacteriia</taxon>
        <taxon>Flavobacteriales</taxon>
        <taxon>Weeksellaceae</taxon>
        <taxon>Faecalibacter</taxon>
    </lineage>
</organism>
<sequence>MMKYIFMFIICFFIIGCKYKSPKAKYSIIEVDTIAIDLKDLQTDVKEVSDIED</sequence>
<evidence type="ECO:0008006" key="3">
    <source>
        <dbReference type="Google" id="ProtNLM"/>
    </source>
</evidence>
<name>A0A8J7FPS4_9FLAO</name>
<protein>
    <recommendedName>
        <fullName evidence="3">Lipoprotein</fullName>
    </recommendedName>
</protein>
<comment type="caution">
    <text evidence="1">The sequence shown here is derived from an EMBL/GenBank/DDBJ whole genome shotgun (WGS) entry which is preliminary data.</text>
</comment>